<gene>
    <name evidence="4" type="ORF">SAMN06295920_110212</name>
</gene>
<organism evidence="4 5">
    <name type="scientific">Rhizorhabdus histidinilytica</name>
    <dbReference type="NCBI Taxonomy" id="439228"/>
    <lineage>
        <taxon>Bacteria</taxon>
        <taxon>Pseudomonadati</taxon>
        <taxon>Pseudomonadota</taxon>
        <taxon>Alphaproteobacteria</taxon>
        <taxon>Sphingomonadales</taxon>
        <taxon>Sphingomonadaceae</taxon>
        <taxon>Rhizorhabdus</taxon>
    </lineage>
</organism>
<dbReference type="InterPro" id="IPR020904">
    <property type="entry name" value="Sc_DH/Rdtase_CS"/>
</dbReference>
<dbReference type="Gene3D" id="3.40.50.720">
    <property type="entry name" value="NAD(P)-binding Rossmann-like Domain"/>
    <property type="match status" value="1"/>
</dbReference>
<dbReference type="InterPro" id="IPR002347">
    <property type="entry name" value="SDR_fam"/>
</dbReference>
<dbReference type="EMBL" id="FUYM01000010">
    <property type="protein sequence ID" value="SKB99442.1"/>
    <property type="molecule type" value="Genomic_DNA"/>
</dbReference>
<comment type="similarity">
    <text evidence="1 2">Belongs to the short-chain dehydrogenases/reductases (SDR) family.</text>
</comment>
<dbReference type="STRING" id="439228.SAMN06295920_110212"/>
<evidence type="ECO:0000256" key="1">
    <source>
        <dbReference type="ARBA" id="ARBA00006484"/>
    </source>
</evidence>
<dbReference type="Pfam" id="PF00106">
    <property type="entry name" value="adh_short"/>
    <property type="match status" value="1"/>
</dbReference>
<dbReference type="InterPro" id="IPR050259">
    <property type="entry name" value="SDR"/>
</dbReference>
<dbReference type="AlphaFoldDB" id="A0A1T5FTG2"/>
<proteinExistence type="inferred from homology"/>
<dbReference type="InterPro" id="IPR057326">
    <property type="entry name" value="KR_dom"/>
</dbReference>
<dbReference type="SMART" id="SM00822">
    <property type="entry name" value="PKS_KR"/>
    <property type="match status" value="1"/>
</dbReference>
<evidence type="ECO:0000313" key="4">
    <source>
        <dbReference type="EMBL" id="SKB99442.1"/>
    </source>
</evidence>
<dbReference type="Proteomes" id="UP000189818">
    <property type="component" value="Unassembled WGS sequence"/>
</dbReference>
<dbReference type="SUPFAM" id="SSF51735">
    <property type="entry name" value="NAD(P)-binding Rossmann-fold domains"/>
    <property type="match status" value="1"/>
</dbReference>
<dbReference type="PRINTS" id="PR00081">
    <property type="entry name" value="GDHRDH"/>
</dbReference>
<protein>
    <submittedName>
        <fullName evidence="4">NAD(P)-dependent dehydrogenase, short-chain alcohol dehydrogenase family</fullName>
    </submittedName>
</protein>
<dbReference type="PANTHER" id="PTHR42879">
    <property type="entry name" value="3-OXOACYL-(ACYL-CARRIER-PROTEIN) REDUCTASE"/>
    <property type="match status" value="1"/>
</dbReference>
<dbReference type="PANTHER" id="PTHR42879:SF2">
    <property type="entry name" value="3-OXOACYL-[ACYL-CARRIER-PROTEIN] REDUCTASE FABG"/>
    <property type="match status" value="1"/>
</dbReference>
<dbReference type="InterPro" id="IPR036291">
    <property type="entry name" value="NAD(P)-bd_dom_sf"/>
</dbReference>
<sequence length="253" mass="25903">MTAARRHALVTGGGSGIGRAVATGLAEAGWQVTILGRNEERLAAVAREHDGMLALGCDVGDEAAVTAAVEQAIGRNGPVDLLVNGAGIVETAPFAKSPDALWDRLWRTNVMGAVHASRAVLPAMRALPAARIVNIASTASLKGYAYVSAYTATKHALLGMTRALALELAGTAITVNAICPGYADTDIVHDAVANIVARTGRSETEAMATFTGANPQGRLIDPAEILGTVLWLASDAARSVTGQAIVVAGGEIM</sequence>
<dbReference type="PRINTS" id="PR00080">
    <property type="entry name" value="SDRFAMILY"/>
</dbReference>
<dbReference type="FunFam" id="3.40.50.720:FF:000084">
    <property type="entry name" value="Short-chain dehydrogenase reductase"/>
    <property type="match status" value="1"/>
</dbReference>
<evidence type="ECO:0000313" key="5">
    <source>
        <dbReference type="Proteomes" id="UP000189818"/>
    </source>
</evidence>
<accession>A0A1T5FTG2</accession>
<dbReference type="PROSITE" id="PS00061">
    <property type="entry name" value="ADH_SHORT"/>
    <property type="match status" value="1"/>
</dbReference>
<evidence type="ECO:0000256" key="2">
    <source>
        <dbReference type="RuleBase" id="RU000363"/>
    </source>
</evidence>
<keyword evidence="5" id="KW-1185">Reference proteome</keyword>
<name>A0A1T5FTG2_9SPHN</name>
<reference evidence="5" key="1">
    <citation type="submission" date="2017-02" db="EMBL/GenBank/DDBJ databases">
        <authorList>
            <person name="Varghese N."/>
            <person name="Submissions S."/>
        </authorList>
    </citation>
    <scope>NUCLEOTIDE SEQUENCE [LARGE SCALE GENOMIC DNA]</scope>
    <source>
        <strain evidence="5">UM2</strain>
    </source>
</reference>
<feature type="domain" description="Ketoreductase" evidence="3">
    <location>
        <begin position="6"/>
        <end position="172"/>
    </location>
</feature>
<dbReference type="OrthoDB" id="9804774at2"/>
<dbReference type="GO" id="GO:0032787">
    <property type="term" value="P:monocarboxylic acid metabolic process"/>
    <property type="evidence" value="ECO:0007669"/>
    <property type="project" value="UniProtKB-ARBA"/>
</dbReference>
<evidence type="ECO:0000259" key="3">
    <source>
        <dbReference type="SMART" id="SM00822"/>
    </source>
</evidence>
<dbReference type="CDD" id="cd05233">
    <property type="entry name" value="SDR_c"/>
    <property type="match status" value="1"/>
</dbReference>
<dbReference type="RefSeq" id="WP_079650002.1">
    <property type="nucleotide sequence ID" value="NZ_FUYM01000010.1"/>
</dbReference>